<gene>
    <name evidence="3" type="ORF">LZC95_27835</name>
</gene>
<evidence type="ECO:0000256" key="2">
    <source>
        <dbReference type="SAM" id="SignalP"/>
    </source>
</evidence>
<feature type="chain" id="PRO_5045270278" description="Alpha/beta hydrolase" evidence="2">
    <location>
        <begin position="25"/>
        <end position="760"/>
    </location>
</feature>
<dbReference type="PANTHER" id="PTHR33428:SF2">
    <property type="entry name" value="CHLOROPHYLLASE-2"/>
    <property type="match status" value="1"/>
</dbReference>
<feature type="compositionally biased region" description="Basic and acidic residues" evidence="1">
    <location>
        <begin position="43"/>
        <end position="56"/>
    </location>
</feature>
<proteinExistence type="predicted"/>
<evidence type="ECO:0008006" key="5">
    <source>
        <dbReference type="Google" id="ProtNLM"/>
    </source>
</evidence>
<dbReference type="Gene3D" id="2.60.120.430">
    <property type="entry name" value="Galactose-binding lectin"/>
    <property type="match status" value="1"/>
</dbReference>
<evidence type="ECO:0000313" key="3">
    <source>
        <dbReference type="EMBL" id="WXA90260.1"/>
    </source>
</evidence>
<name>A0ABZ2JZT8_9BACT</name>
<dbReference type="Gene3D" id="3.40.50.1820">
    <property type="entry name" value="alpha/beta hydrolase"/>
    <property type="match status" value="1"/>
</dbReference>
<dbReference type="PANTHER" id="PTHR33428">
    <property type="entry name" value="CHLOROPHYLLASE-2, CHLOROPLASTIC"/>
    <property type="match status" value="1"/>
</dbReference>
<dbReference type="Proteomes" id="UP001379533">
    <property type="component" value="Chromosome"/>
</dbReference>
<keyword evidence="4" id="KW-1185">Reference proteome</keyword>
<dbReference type="SUPFAM" id="SSF53474">
    <property type="entry name" value="alpha/beta-Hydrolases"/>
    <property type="match status" value="1"/>
</dbReference>
<dbReference type="InterPro" id="IPR029058">
    <property type="entry name" value="AB_hydrolase_fold"/>
</dbReference>
<feature type="region of interest" description="Disordered" evidence="1">
    <location>
        <begin position="37"/>
        <end position="58"/>
    </location>
</feature>
<keyword evidence="2" id="KW-0732">Signal</keyword>
<protein>
    <recommendedName>
        <fullName evidence="5">Alpha/beta hydrolase</fullName>
    </recommendedName>
</protein>
<dbReference type="PROSITE" id="PS51257">
    <property type="entry name" value="PROKAR_LIPOPROTEIN"/>
    <property type="match status" value="1"/>
</dbReference>
<evidence type="ECO:0000256" key="1">
    <source>
        <dbReference type="SAM" id="MobiDB-lite"/>
    </source>
</evidence>
<evidence type="ECO:0000313" key="4">
    <source>
        <dbReference type="Proteomes" id="UP001379533"/>
    </source>
</evidence>
<dbReference type="EMBL" id="CP089982">
    <property type="protein sequence ID" value="WXA90260.1"/>
    <property type="molecule type" value="Genomic_DNA"/>
</dbReference>
<dbReference type="RefSeq" id="WP_394840873.1">
    <property type="nucleotide sequence ID" value="NZ_CP089982.1"/>
</dbReference>
<sequence length="760" mass="81908">MKWSKLAFRKTMLRAGARSTACLAAASFVGALGCSSDVSPDGGRNDTRPPPSEEKFPLGLSERSLAATGTIPDPTQPGPNAVTSAEYRFAATEDPDVLRDVKTELWARVYRPTDLGNTPHPLIVFLHGNHYTCGTGQNPRIDDVSDYTDSGTCPSGYVVTPNHLGYGYLAERLASLGYVVVSINANRGITAGQGVFGDEGLNLARGRLVLKHLQRLGEWNANGGTPASLGVELKNKLDLSQVGLVGHSRGGEGVRAAYNLYRDPGSKWPARIGHPVGIRGIFEIAPVDGQTHSRTLDADGTAWAVLLPMCDGDVYGLSGIKPFDRMLQAQSESSATMKAVFTVWGANHNFYNTEWQTSDSTGCVGHRALFPQANGSAAQRTTGLASIMAFFRAHVGAQTLPIYDRVFNPLYALPDVVSNVTRVDRGYTDSPHASVTRVREDFDQAEGTSSAGFSNDAVGITLRHDVVPDHDESLRAGLISWTEASDNAYFQTNWAEDGQGDDLSAYKTLDFRVARQRSTLNPAGQTDFGIRLVLADGTVSNAVSLANYVDLTGPVGGIYRNRPNYHSILQSVRIPLGDFGGVDLTKVRGARFVFNATSKGAIYLANVRLSTIGVARSSLPAIARIENDAWASRSRSARDVSEDAANAVAPAHFTRGNAITRVRDVVATNVDDSHEAAVEIELRSDEKFLIGDALPILQIGERAFDLGYQPNGDTHRIVFVVRRADFAQLSDGVDVSVHLGAPDSGAHWSFGHFDKRALRR</sequence>
<accession>A0ABZ2JZT8</accession>
<feature type="signal peptide" evidence="2">
    <location>
        <begin position="1"/>
        <end position="24"/>
    </location>
</feature>
<reference evidence="3 4" key="1">
    <citation type="submission" date="2021-12" db="EMBL/GenBank/DDBJ databases">
        <title>Discovery of the Pendulisporaceae a myxobacterial family with distinct sporulation behavior and unique specialized metabolism.</title>
        <authorList>
            <person name="Garcia R."/>
            <person name="Popoff A."/>
            <person name="Bader C.D."/>
            <person name="Loehr J."/>
            <person name="Walesch S."/>
            <person name="Walt C."/>
            <person name="Boldt J."/>
            <person name="Bunk B."/>
            <person name="Haeckl F.J.F.P.J."/>
            <person name="Gunesch A.P."/>
            <person name="Birkelbach J."/>
            <person name="Nuebel U."/>
            <person name="Pietschmann T."/>
            <person name="Bach T."/>
            <person name="Mueller R."/>
        </authorList>
    </citation>
    <scope>NUCLEOTIDE SEQUENCE [LARGE SCALE GENOMIC DNA]</scope>
    <source>
        <strain evidence="3 4">MSr12523</strain>
    </source>
</reference>
<organism evidence="3 4">
    <name type="scientific">Pendulispora brunnea</name>
    <dbReference type="NCBI Taxonomy" id="2905690"/>
    <lineage>
        <taxon>Bacteria</taxon>
        <taxon>Pseudomonadati</taxon>
        <taxon>Myxococcota</taxon>
        <taxon>Myxococcia</taxon>
        <taxon>Myxococcales</taxon>
        <taxon>Sorangiineae</taxon>
        <taxon>Pendulisporaceae</taxon>
        <taxon>Pendulispora</taxon>
    </lineage>
</organism>